<feature type="transmembrane region" description="Helical" evidence="6">
    <location>
        <begin position="15"/>
        <end position="33"/>
    </location>
</feature>
<evidence type="ECO:0000259" key="7">
    <source>
        <dbReference type="Pfam" id="PF10502"/>
    </source>
</evidence>
<evidence type="ECO:0000256" key="6">
    <source>
        <dbReference type="RuleBase" id="RU362042"/>
    </source>
</evidence>
<proteinExistence type="inferred from homology"/>
<dbReference type="InterPro" id="IPR036286">
    <property type="entry name" value="LexA/Signal_pep-like_sf"/>
</dbReference>
<dbReference type="NCBIfam" id="TIGR02227">
    <property type="entry name" value="sigpep_I_bact"/>
    <property type="match status" value="1"/>
</dbReference>
<feature type="transmembrane region" description="Helical" evidence="6">
    <location>
        <begin position="39"/>
        <end position="61"/>
    </location>
</feature>
<comment type="caution">
    <text evidence="6">Lacks conserved residue(s) required for the propagation of feature annotation.</text>
</comment>
<evidence type="ECO:0000313" key="8">
    <source>
        <dbReference type="EMBL" id="MBK4216553.1"/>
    </source>
</evidence>
<dbReference type="PANTHER" id="PTHR43390:SF1">
    <property type="entry name" value="CHLOROPLAST PROCESSING PEPTIDASE"/>
    <property type="match status" value="1"/>
</dbReference>
<dbReference type="AlphaFoldDB" id="A0A934SLG7"/>
<feature type="transmembrane region" description="Helical" evidence="6">
    <location>
        <begin position="73"/>
        <end position="93"/>
    </location>
</feature>
<evidence type="ECO:0000256" key="5">
    <source>
        <dbReference type="ARBA" id="ARBA00022801"/>
    </source>
</evidence>
<dbReference type="GO" id="GO:0016020">
    <property type="term" value="C:membrane"/>
    <property type="evidence" value="ECO:0007669"/>
    <property type="project" value="UniProtKB-SubCell"/>
</dbReference>
<protein>
    <recommendedName>
        <fullName evidence="4 6">Signal peptidase I</fullName>
        <ecNumber evidence="3 6">3.4.21.89</ecNumber>
    </recommendedName>
</protein>
<name>A0A934SLG7_9RHOB</name>
<evidence type="ECO:0000256" key="2">
    <source>
        <dbReference type="ARBA" id="ARBA00009370"/>
    </source>
</evidence>
<dbReference type="Pfam" id="PF05656">
    <property type="entry name" value="DUF805"/>
    <property type="match status" value="1"/>
</dbReference>
<dbReference type="GO" id="GO:0009003">
    <property type="term" value="F:signal peptidase activity"/>
    <property type="evidence" value="ECO:0007669"/>
    <property type="project" value="UniProtKB-EC"/>
</dbReference>
<dbReference type="GO" id="GO:0004252">
    <property type="term" value="F:serine-type endopeptidase activity"/>
    <property type="evidence" value="ECO:0007669"/>
    <property type="project" value="InterPro"/>
</dbReference>
<dbReference type="InterPro" id="IPR019533">
    <property type="entry name" value="Peptidase_S26"/>
</dbReference>
<evidence type="ECO:0000256" key="3">
    <source>
        <dbReference type="ARBA" id="ARBA00013208"/>
    </source>
</evidence>
<evidence type="ECO:0000256" key="4">
    <source>
        <dbReference type="ARBA" id="ARBA00019232"/>
    </source>
</evidence>
<feature type="domain" description="Peptidase S26" evidence="7">
    <location>
        <begin position="110"/>
        <end position="311"/>
    </location>
</feature>
<feature type="transmembrane region" description="Helical" evidence="6">
    <location>
        <begin position="108"/>
        <end position="126"/>
    </location>
</feature>
<dbReference type="InterPro" id="IPR019757">
    <property type="entry name" value="Pept_S26A_signal_pept_1_Lys-AS"/>
</dbReference>
<keyword evidence="6" id="KW-1133">Transmembrane helix</keyword>
<dbReference type="SUPFAM" id="SSF51306">
    <property type="entry name" value="LexA/Signal peptidase"/>
    <property type="match status" value="1"/>
</dbReference>
<dbReference type="EMBL" id="JAEPRQ010000003">
    <property type="protein sequence ID" value="MBK4216553.1"/>
    <property type="molecule type" value="Genomic_DNA"/>
</dbReference>
<dbReference type="PRINTS" id="PR00727">
    <property type="entry name" value="LEADERPTASE"/>
</dbReference>
<keyword evidence="6" id="KW-0472">Membrane</keyword>
<comment type="subcellular location">
    <subcellularLocation>
        <location evidence="6">Membrane</location>
        <topology evidence="6">Single-pass type II membrane protein</topology>
    </subcellularLocation>
</comment>
<reference evidence="8" key="1">
    <citation type="submission" date="2021-01" db="EMBL/GenBank/DDBJ databases">
        <title>Paracoccus amoyensis sp. nov., isolated from the surface seawater along the coast of Xiamen Island, China.</title>
        <authorList>
            <person name="Lyu L."/>
        </authorList>
    </citation>
    <scope>NUCLEOTIDE SEQUENCE</scope>
    <source>
        <strain evidence="8">MJ17</strain>
    </source>
</reference>
<dbReference type="PANTHER" id="PTHR43390">
    <property type="entry name" value="SIGNAL PEPTIDASE I"/>
    <property type="match status" value="1"/>
</dbReference>
<evidence type="ECO:0000256" key="1">
    <source>
        <dbReference type="ARBA" id="ARBA00000677"/>
    </source>
</evidence>
<comment type="caution">
    <text evidence="8">The sequence shown here is derived from an EMBL/GenBank/DDBJ whole genome shotgun (WGS) entry which is preliminary data.</text>
</comment>
<dbReference type="Proteomes" id="UP000640485">
    <property type="component" value="Unassembled WGS sequence"/>
</dbReference>
<accession>A0A934SLG7</accession>
<keyword evidence="9" id="KW-1185">Reference proteome</keyword>
<sequence>MKVLQLAGTASRKTAWIAVLANLALGSAVIWAGPEVRNGILAVPIFPLLGLAAIWMFATLIRRLHDINRSGAWALLCLLPIVGVVVVLLILFWPPTAQKFVGSPAGRVGAWLLFAALMIICVLRVFHHPYQIVAEDMAPTLLIGDYVVVTPVLRAPGRGEVVLIRQNGRGDGLLKRIIGMPGDRVQMRGGRLWLNGEEVAMMPSGDFVQIKKQYGPMGNIPRCANDPVPEGGDCVTPRNIEELPDGRSYAVLNLADGTMLDDSAEITLAGDEYYLLGDNRDNSADSRLPVEAGGLGVVRRDEIRGRARWVLVSATGWSPAEFWTWRKGRFFEAVQ</sequence>
<dbReference type="InterPro" id="IPR000223">
    <property type="entry name" value="Pept_S26A_signal_pept_1"/>
</dbReference>
<keyword evidence="5 6" id="KW-0378">Hydrolase</keyword>
<evidence type="ECO:0000313" key="9">
    <source>
        <dbReference type="Proteomes" id="UP000640485"/>
    </source>
</evidence>
<gene>
    <name evidence="8" type="primary">lepB</name>
    <name evidence="8" type="ORF">JJJ17_11505</name>
</gene>
<dbReference type="Gene3D" id="2.10.109.10">
    <property type="entry name" value="Umud Fragment, subunit A"/>
    <property type="match status" value="1"/>
</dbReference>
<comment type="similarity">
    <text evidence="2 6">Belongs to the peptidase S26 family.</text>
</comment>
<organism evidence="8 9">
    <name type="scientific">Paracoccus caeni</name>
    <dbReference type="NCBI Taxonomy" id="657651"/>
    <lineage>
        <taxon>Bacteria</taxon>
        <taxon>Pseudomonadati</taxon>
        <taxon>Pseudomonadota</taxon>
        <taxon>Alphaproteobacteria</taxon>
        <taxon>Rhodobacterales</taxon>
        <taxon>Paracoccaceae</taxon>
        <taxon>Paracoccus</taxon>
    </lineage>
</organism>
<dbReference type="EC" id="3.4.21.89" evidence="3 6"/>
<dbReference type="PROSITE" id="PS00760">
    <property type="entry name" value="SPASE_I_2"/>
    <property type="match status" value="1"/>
</dbReference>
<keyword evidence="6" id="KW-0645">Protease</keyword>
<dbReference type="GO" id="GO:0006465">
    <property type="term" value="P:signal peptide processing"/>
    <property type="evidence" value="ECO:0007669"/>
    <property type="project" value="InterPro"/>
</dbReference>
<dbReference type="CDD" id="cd06462">
    <property type="entry name" value="Peptidase_S24_S26"/>
    <property type="match status" value="1"/>
</dbReference>
<keyword evidence="6" id="KW-0812">Transmembrane</keyword>
<dbReference type="InterPro" id="IPR008523">
    <property type="entry name" value="DUF805"/>
</dbReference>
<comment type="catalytic activity">
    <reaction evidence="1 6">
        <text>Cleavage of hydrophobic, N-terminal signal or leader sequences from secreted and periplasmic proteins.</text>
        <dbReference type="EC" id="3.4.21.89"/>
    </reaction>
</comment>
<dbReference type="Pfam" id="PF10502">
    <property type="entry name" value="Peptidase_S26"/>
    <property type="match status" value="1"/>
</dbReference>